<evidence type="ECO:0000313" key="13">
    <source>
        <dbReference type="Proteomes" id="UP001642483"/>
    </source>
</evidence>
<comment type="caution">
    <text evidence="12">The sequence shown here is derived from an EMBL/GenBank/DDBJ whole genome shotgun (WGS) entry which is preliminary data.</text>
</comment>
<evidence type="ECO:0000256" key="5">
    <source>
        <dbReference type="ARBA" id="ARBA00023040"/>
    </source>
</evidence>
<keyword evidence="6 10" id="KW-0472">Membrane</keyword>
<comment type="subcellular location">
    <subcellularLocation>
        <location evidence="1">Cell membrane</location>
        <topology evidence="1">Multi-pass membrane protein</topology>
    </subcellularLocation>
</comment>
<sequence length="392" mass="44825">MLMDDVGKFNFTEIPATDPVNNHSVVANSTEIIPLQNQKWTNKWNTFCSYETDQVCADIPLNQCPTCSQYSFWIFFALIGFLAIWILCSNSFVIAFVINGKREHRTSLKYLKGSLAVTDLLTGVLLVCVALPNIVWTTQVTSEELYFETRKRAETIVAILGSSYFMLVLTSTLYHLVLMSYNRFVAIKWPSPQNKPKKLKRKLMVLWILAIVAASYPAWFPGSFHFYYMYFTFLYLPNITIKSPNQLLQAFGLFMIIALPYLVMTGFTIATAILIRRANRNAREQLSESIRVRNQIIHREKAAYKTLAIMELGFTVTLLPGLIVLALTYTGHGHSIAYIFMTYSALCNSAINVLIYRARDQEFQKFMKQVSEKSKRTIRSSFHKQNGSPVVV</sequence>
<reference evidence="12 13" key="1">
    <citation type="submission" date="2024-02" db="EMBL/GenBank/DDBJ databases">
        <authorList>
            <person name="Daric V."/>
            <person name="Darras S."/>
        </authorList>
    </citation>
    <scope>NUCLEOTIDE SEQUENCE [LARGE SCALE GENOMIC DNA]</scope>
</reference>
<dbReference type="PROSITE" id="PS00237">
    <property type="entry name" value="G_PROTEIN_RECEP_F1_1"/>
    <property type="match status" value="1"/>
</dbReference>
<keyword evidence="8 9" id="KW-0807">Transducer</keyword>
<keyword evidence="13" id="KW-1185">Reference proteome</keyword>
<feature type="transmembrane region" description="Helical" evidence="10">
    <location>
        <begin position="203"/>
        <end position="230"/>
    </location>
</feature>
<dbReference type="Proteomes" id="UP001642483">
    <property type="component" value="Unassembled WGS sequence"/>
</dbReference>
<dbReference type="InterPro" id="IPR017452">
    <property type="entry name" value="GPCR_Rhodpsn_7TM"/>
</dbReference>
<feature type="transmembrane region" description="Helical" evidence="10">
    <location>
        <begin position="156"/>
        <end position="182"/>
    </location>
</feature>
<evidence type="ECO:0000256" key="1">
    <source>
        <dbReference type="ARBA" id="ARBA00004651"/>
    </source>
</evidence>
<feature type="transmembrane region" description="Helical" evidence="10">
    <location>
        <begin position="70"/>
        <end position="98"/>
    </location>
</feature>
<protein>
    <recommendedName>
        <fullName evidence="11">G-protein coupled receptors family 1 profile domain-containing protein</fullName>
    </recommendedName>
</protein>
<keyword evidence="4 10" id="KW-1133">Transmembrane helix</keyword>
<dbReference type="CDD" id="cd00637">
    <property type="entry name" value="7tm_classA_rhodopsin-like"/>
    <property type="match status" value="1"/>
</dbReference>
<feature type="transmembrane region" description="Helical" evidence="10">
    <location>
        <begin position="250"/>
        <end position="275"/>
    </location>
</feature>
<evidence type="ECO:0000256" key="6">
    <source>
        <dbReference type="ARBA" id="ARBA00023136"/>
    </source>
</evidence>
<dbReference type="InterPro" id="IPR000276">
    <property type="entry name" value="GPCR_Rhodpsn"/>
</dbReference>
<dbReference type="PRINTS" id="PR00237">
    <property type="entry name" value="GPCRRHODOPSN"/>
</dbReference>
<evidence type="ECO:0000256" key="8">
    <source>
        <dbReference type="ARBA" id="ARBA00023224"/>
    </source>
</evidence>
<keyword evidence="2" id="KW-1003">Cell membrane</keyword>
<dbReference type="PROSITE" id="PS50262">
    <property type="entry name" value="G_PROTEIN_RECEP_F1_2"/>
    <property type="match status" value="1"/>
</dbReference>
<accession>A0ABP0GQT9</accession>
<dbReference type="PANTHER" id="PTHR24249:SF372">
    <property type="entry name" value="G-PROTEIN COUPLED RECEPTORS FAMILY 1 PROFILE DOMAIN-CONTAINING PROTEIN"/>
    <property type="match status" value="1"/>
</dbReference>
<proteinExistence type="inferred from homology"/>
<evidence type="ECO:0000256" key="9">
    <source>
        <dbReference type="RuleBase" id="RU000688"/>
    </source>
</evidence>
<organism evidence="12 13">
    <name type="scientific">Clavelina lepadiformis</name>
    <name type="common">Light-bulb sea squirt</name>
    <name type="synonym">Ascidia lepadiformis</name>
    <dbReference type="NCBI Taxonomy" id="159417"/>
    <lineage>
        <taxon>Eukaryota</taxon>
        <taxon>Metazoa</taxon>
        <taxon>Chordata</taxon>
        <taxon>Tunicata</taxon>
        <taxon>Ascidiacea</taxon>
        <taxon>Aplousobranchia</taxon>
        <taxon>Clavelinidae</taxon>
        <taxon>Clavelina</taxon>
    </lineage>
</organism>
<evidence type="ECO:0000256" key="4">
    <source>
        <dbReference type="ARBA" id="ARBA00022989"/>
    </source>
</evidence>
<feature type="transmembrane region" description="Helical" evidence="10">
    <location>
        <begin position="110"/>
        <end position="136"/>
    </location>
</feature>
<dbReference type="PANTHER" id="PTHR24249">
    <property type="entry name" value="HISTAMINE RECEPTOR-RELATED G-PROTEIN COUPLED RECEPTOR"/>
    <property type="match status" value="1"/>
</dbReference>
<keyword evidence="5 9" id="KW-0297">G-protein coupled receptor</keyword>
<dbReference type="SUPFAM" id="SSF81321">
    <property type="entry name" value="Family A G protein-coupled receptor-like"/>
    <property type="match status" value="1"/>
</dbReference>
<evidence type="ECO:0000259" key="11">
    <source>
        <dbReference type="PROSITE" id="PS50262"/>
    </source>
</evidence>
<dbReference type="Pfam" id="PF00001">
    <property type="entry name" value="7tm_1"/>
    <property type="match status" value="1"/>
</dbReference>
<feature type="transmembrane region" description="Helical" evidence="10">
    <location>
        <begin position="307"/>
        <end position="329"/>
    </location>
</feature>
<name>A0ABP0GQT9_CLALP</name>
<dbReference type="InterPro" id="IPR050569">
    <property type="entry name" value="TAAR"/>
</dbReference>
<feature type="transmembrane region" description="Helical" evidence="10">
    <location>
        <begin position="335"/>
        <end position="358"/>
    </location>
</feature>
<evidence type="ECO:0000256" key="3">
    <source>
        <dbReference type="ARBA" id="ARBA00022692"/>
    </source>
</evidence>
<dbReference type="EMBL" id="CAWYQH010000141">
    <property type="protein sequence ID" value="CAK8694106.1"/>
    <property type="molecule type" value="Genomic_DNA"/>
</dbReference>
<feature type="domain" description="G-protein coupled receptors family 1 profile" evidence="11">
    <location>
        <begin position="89"/>
        <end position="356"/>
    </location>
</feature>
<evidence type="ECO:0000256" key="10">
    <source>
        <dbReference type="SAM" id="Phobius"/>
    </source>
</evidence>
<dbReference type="Gene3D" id="1.20.1070.10">
    <property type="entry name" value="Rhodopsin 7-helix transmembrane proteins"/>
    <property type="match status" value="1"/>
</dbReference>
<gene>
    <name evidence="12" type="ORF">CVLEPA_LOCUS27374</name>
</gene>
<evidence type="ECO:0000256" key="7">
    <source>
        <dbReference type="ARBA" id="ARBA00023170"/>
    </source>
</evidence>
<comment type="similarity">
    <text evidence="9">Belongs to the G-protein coupled receptor 1 family.</text>
</comment>
<evidence type="ECO:0000313" key="12">
    <source>
        <dbReference type="EMBL" id="CAK8694106.1"/>
    </source>
</evidence>
<keyword evidence="7 9" id="KW-0675">Receptor</keyword>
<keyword evidence="3 9" id="KW-0812">Transmembrane</keyword>
<evidence type="ECO:0000256" key="2">
    <source>
        <dbReference type="ARBA" id="ARBA00022475"/>
    </source>
</evidence>